<evidence type="ECO:0000313" key="3">
    <source>
        <dbReference type="Proteomes" id="UP000500845"/>
    </source>
</evidence>
<dbReference type="InterPro" id="IPR003323">
    <property type="entry name" value="OTU_dom"/>
</dbReference>
<dbReference type="CDD" id="cd22757">
    <property type="entry name" value="OTU_P87_VP80-like"/>
    <property type="match status" value="1"/>
</dbReference>
<dbReference type="GO" id="GO:0016579">
    <property type="term" value="P:protein deubiquitination"/>
    <property type="evidence" value="ECO:0007669"/>
    <property type="project" value="TreeGrafter"/>
</dbReference>
<dbReference type="InterPro" id="IPR009893">
    <property type="entry name" value="Nucleo_P80/P87"/>
</dbReference>
<protein>
    <submittedName>
        <fullName evidence="2">p87/vp80</fullName>
    </submittedName>
</protein>
<dbReference type="KEGG" id="vg:65102201"/>
<organism evidence="2 3">
    <name type="scientific">Cryptophlebia peltastica nucleopolyhedrovirus</name>
    <dbReference type="NCBI Taxonomy" id="2304025"/>
    <lineage>
        <taxon>Viruses</taxon>
        <taxon>Viruses incertae sedis</taxon>
        <taxon>Naldaviricetes</taxon>
        <taxon>Lefavirales</taxon>
        <taxon>Baculoviridae</taxon>
        <taxon>Alphabaculovirus</taxon>
        <taxon>Alphabaculovirus crypeltasticae</taxon>
    </lineage>
</organism>
<feature type="domain" description="OTU" evidence="1">
    <location>
        <begin position="27"/>
        <end position="157"/>
    </location>
</feature>
<dbReference type="GO" id="GO:0019028">
    <property type="term" value="C:viral capsid"/>
    <property type="evidence" value="ECO:0007669"/>
    <property type="project" value="InterPro"/>
</dbReference>
<dbReference type="Pfam" id="PF07267">
    <property type="entry name" value="Nucleo_P87"/>
    <property type="match status" value="1"/>
</dbReference>
<dbReference type="Proteomes" id="UP000500845">
    <property type="component" value="Segment"/>
</dbReference>
<dbReference type="InterPro" id="IPR038765">
    <property type="entry name" value="Papain-like_cys_pep_sf"/>
</dbReference>
<name>A0A346RNV1_9ABAC</name>
<dbReference type="Pfam" id="PF02338">
    <property type="entry name" value="OTU"/>
    <property type="match status" value="1"/>
</dbReference>
<accession>A0A346RNV1</accession>
<evidence type="ECO:0000313" key="2">
    <source>
        <dbReference type="EMBL" id="AXS67748.1"/>
    </source>
</evidence>
<dbReference type="SUPFAM" id="SSF54001">
    <property type="entry name" value="Cysteine proteinases"/>
    <property type="match status" value="1"/>
</dbReference>
<keyword evidence="3" id="KW-1185">Reference proteome</keyword>
<proteinExistence type="predicted"/>
<dbReference type="RefSeq" id="YP_010086956.1">
    <property type="nucleotide sequence ID" value="NC_055500.1"/>
</dbReference>
<dbReference type="InterPro" id="IPR050704">
    <property type="entry name" value="Peptidase_C85-like"/>
</dbReference>
<sequence length="546" mass="64148">MDSTDLISDINDDAREYLIINNKSIPHKIVKIGADGACLFRAIALFKYGDQNMHLRVRDEIVKYVIENWDDFSNYTCDETTNCYKSIYEYEKFMSQPQTYGSTTELYAASIIYAMRFEVYKDQKLYGNGFGDDSFQIKRLRFSGHNMHGHFDVYLADDKCDPIREPEKQNENKFVDLMYNLTKRSYMIRFNTVQAIHKYLVEQALPEQQMELADIGDKIIFARDQINTGSFELLIYELAKRLNELWSDFRRYSIINNLSTNTGATVFDSVKLSDVSGETKRKETQKRKVRRQNDKRVITKNKNKNNTFETVYSNNVQPRDTVYIQPRNLPNLETMLTVSISDRTKIDITIPEPLMPFYIQSIVANIPTTTTYPYITYPTKNLSIVPSRENFETNINIINEINKSILDNNVHFYEMLEALLYYGGNETGQVRVLWFISIAEDYFKACADHFDNLREQFANEPDVDRFIVFIIKYNFLWHYRQFISTLNSSMLTSYQNQKIVRFLQLTNESVQKKFDRINIRFDLNVVYVNKVPQVVQLMIGCYSKFG</sequence>
<dbReference type="PROSITE" id="PS50802">
    <property type="entry name" value="OTU"/>
    <property type="match status" value="1"/>
</dbReference>
<dbReference type="GO" id="GO:0004843">
    <property type="term" value="F:cysteine-type deubiquitinase activity"/>
    <property type="evidence" value="ECO:0007669"/>
    <property type="project" value="TreeGrafter"/>
</dbReference>
<evidence type="ECO:0000259" key="1">
    <source>
        <dbReference type="PROSITE" id="PS50802"/>
    </source>
</evidence>
<dbReference type="PANTHER" id="PTHR12419">
    <property type="entry name" value="OTU DOMAIN CONTAINING PROTEIN"/>
    <property type="match status" value="1"/>
</dbReference>
<reference evidence="2 3" key="1">
    <citation type="journal article" date="2018" name="J. Invertebr. Pathol.">
        <title>Morphological, genetic and biological characterisation of a novel alphabaculovirus isolated from Cryptophlebia peltastica (Lepidoptera: Tortricidae).</title>
        <authorList>
            <person name="Marsberg T."/>
            <person name="Jukes M.D."/>
            <person name="Krejmer-Rabalska M."/>
            <person name="Rabalski L."/>
            <person name="Knox C.M."/>
            <person name="Moore S.D."/>
            <person name="Hill M.P."/>
            <person name="Szewczyk B."/>
        </authorList>
    </citation>
    <scope>NUCLEOTIDE SEQUENCE [LARGE SCALE GENOMIC DNA]</scope>
    <source>
        <strain evidence="2">SA</strain>
    </source>
</reference>
<dbReference type="GeneID" id="65102201"/>
<dbReference type="EMBL" id="MH394321">
    <property type="protein sequence ID" value="AXS67748.1"/>
    <property type="molecule type" value="Genomic_DNA"/>
</dbReference>
<dbReference type="Gene3D" id="3.90.70.80">
    <property type="match status" value="1"/>
</dbReference>